<dbReference type="InterPro" id="IPR006330">
    <property type="entry name" value="Ado/ade_deaminase"/>
</dbReference>
<evidence type="ECO:0000313" key="6">
    <source>
        <dbReference type="Proteomes" id="UP001303473"/>
    </source>
</evidence>
<keyword evidence="6" id="KW-1185">Reference proteome</keyword>
<dbReference type="GO" id="GO:0046103">
    <property type="term" value="P:inosine biosynthetic process"/>
    <property type="evidence" value="ECO:0007669"/>
    <property type="project" value="TreeGrafter"/>
</dbReference>
<evidence type="ECO:0000313" key="5">
    <source>
        <dbReference type="EMBL" id="KAK3933841.1"/>
    </source>
</evidence>
<sequence>MPIVSRRDRALLGDVEVEGESSSYVFGGEAKPYRRTGVHRNLPSTAAVLNHRLRTRLGPLQVRSFGSVEAYQRARADAVRREGALAFDHACKTRAHSSKERGANEVVANEILQALKQYDNTHVYGGAPARKSESGQEHKRFLGDHFLSNADLIEKTELFKVAREMPKGAHLHIHFNANLLPNVLLDIAKAQKHMYIWSSTSLMPDSDAASNKATLSRCRLQFNIIGSAAKTQNIFSRNYNPRADLPGTNLKIPMPYWAFREEFAKNYEGIDIDRWLREKLVFSEEEAHDPLQTSDGAWDLFNARTQMMKGLFNYETAYRTYTYKCLQDFAEDNIQYAEIRPNFMSTNQVWKDDGSKKLDNWAIMELIIEVYGSFQKAHNCRVFKGLKIIYCTPRSFSCALTALALEECMAFKLVWPDWIAGFDLVGEESKGRTLFDFHKEFLDFIEHCKNPAAFFNRALDQRDGLLVHKQTIRNKLKKAFPGGTPEQINVCNTPLDIPFLFHCGETLEVGGQTDGNLYDALLLKAKRIGHGFALARHPYVMEQMKKENVCLELCPISNEILGLTPRVSNHAMYELLANNVHCTVNTDNGTLFRSRLSHDFYQVFAGKNDMTLHGWRQLIEWSIDHSCMQDAERKRVKTAWEGMWDAFCVWIIETYRNKVAKTKQ</sequence>
<dbReference type="AlphaFoldDB" id="A0AAN6MUQ0"/>
<dbReference type="SUPFAM" id="SSF51556">
    <property type="entry name" value="Metallo-dependent hydrolases"/>
    <property type="match status" value="1"/>
</dbReference>
<protein>
    <submittedName>
        <fullName evidence="5">Adenosine deaminase 2</fullName>
    </submittedName>
</protein>
<dbReference type="GO" id="GO:0004000">
    <property type="term" value="F:adenosine deaminase activity"/>
    <property type="evidence" value="ECO:0007669"/>
    <property type="project" value="TreeGrafter"/>
</dbReference>
<dbReference type="Pfam" id="PF00962">
    <property type="entry name" value="A_deaminase"/>
    <property type="match status" value="1"/>
</dbReference>
<dbReference type="EMBL" id="MU854058">
    <property type="protein sequence ID" value="KAK3933841.1"/>
    <property type="molecule type" value="Genomic_DNA"/>
</dbReference>
<evidence type="ECO:0000256" key="2">
    <source>
        <dbReference type="ARBA" id="ARBA00022723"/>
    </source>
</evidence>
<evidence type="ECO:0000256" key="3">
    <source>
        <dbReference type="ARBA" id="ARBA00022801"/>
    </source>
</evidence>
<comment type="caution">
    <text evidence="5">The sequence shown here is derived from an EMBL/GenBank/DDBJ whole genome shotgun (WGS) entry which is preliminary data.</text>
</comment>
<evidence type="ECO:0000259" key="4">
    <source>
        <dbReference type="Pfam" id="PF00962"/>
    </source>
</evidence>
<organism evidence="5 6">
    <name type="scientific">Diplogelasinospora grovesii</name>
    <dbReference type="NCBI Taxonomy" id="303347"/>
    <lineage>
        <taxon>Eukaryota</taxon>
        <taxon>Fungi</taxon>
        <taxon>Dikarya</taxon>
        <taxon>Ascomycota</taxon>
        <taxon>Pezizomycotina</taxon>
        <taxon>Sordariomycetes</taxon>
        <taxon>Sordariomycetidae</taxon>
        <taxon>Sordariales</taxon>
        <taxon>Diplogelasinosporaceae</taxon>
        <taxon>Diplogelasinospora</taxon>
    </lineage>
</organism>
<dbReference type="PANTHER" id="PTHR11409">
    <property type="entry name" value="ADENOSINE DEAMINASE"/>
    <property type="match status" value="1"/>
</dbReference>
<feature type="domain" description="Adenosine deaminase" evidence="4">
    <location>
        <begin position="518"/>
        <end position="636"/>
    </location>
</feature>
<dbReference type="InterPro" id="IPR001365">
    <property type="entry name" value="A_deaminase_dom"/>
</dbReference>
<evidence type="ECO:0000256" key="1">
    <source>
        <dbReference type="ARBA" id="ARBA00001947"/>
    </source>
</evidence>
<keyword evidence="3" id="KW-0378">Hydrolase</keyword>
<name>A0AAN6MUQ0_9PEZI</name>
<dbReference type="GO" id="GO:0046872">
    <property type="term" value="F:metal ion binding"/>
    <property type="evidence" value="ECO:0007669"/>
    <property type="project" value="UniProtKB-KW"/>
</dbReference>
<reference evidence="6" key="1">
    <citation type="journal article" date="2023" name="Mol. Phylogenet. Evol.">
        <title>Genome-scale phylogeny and comparative genomics of the fungal order Sordariales.</title>
        <authorList>
            <person name="Hensen N."/>
            <person name="Bonometti L."/>
            <person name="Westerberg I."/>
            <person name="Brannstrom I.O."/>
            <person name="Guillou S."/>
            <person name="Cros-Aarteil S."/>
            <person name="Calhoun S."/>
            <person name="Haridas S."/>
            <person name="Kuo A."/>
            <person name="Mondo S."/>
            <person name="Pangilinan J."/>
            <person name="Riley R."/>
            <person name="LaButti K."/>
            <person name="Andreopoulos B."/>
            <person name="Lipzen A."/>
            <person name="Chen C."/>
            <person name="Yan M."/>
            <person name="Daum C."/>
            <person name="Ng V."/>
            <person name="Clum A."/>
            <person name="Steindorff A."/>
            <person name="Ohm R.A."/>
            <person name="Martin F."/>
            <person name="Silar P."/>
            <person name="Natvig D.O."/>
            <person name="Lalanne C."/>
            <person name="Gautier V."/>
            <person name="Ament-Velasquez S.L."/>
            <person name="Kruys A."/>
            <person name="Hutchinson M.I."/>
            <person name="Powell A.J."/>
            <person name="Barry K."/>
            <person name="Miller A.N."/>
            <person name="Grigoriev I.V."/>
            <person name="Debuchy R."/>
            <person name="Gladieux P."/>
            <person name="Hiltunen Thoren M."/>
            <person name="Johannesson H."/>
        </authorList>
    </citation>
    <scope>NUCLEOTIDE SEQUENCE [LARGE SCALE GENOMIC DNA]</scope>
    <source>
        <strain evidence="6">CBS 340.73</strain>
    </source>
</reference>
<dbReference type="Gene3D" id="3.20.20.140">
    <property type="entry name" value="Metal-dependent hydrolases"/>
    <property type="match status" value="1"/>
</dbReference>
<dbReference type="GO" id="GO:0006154">
    <property type="term" value="P:adenosine catabolic process"/>
    <property type="evidence" value="ECO:0007669"/>
    <property type="project" value="TreeGrafter"/>
</dbReference>
<dbReference type="PANTHER" id="PTHR11409:SF37">
    <property type="entry name" value="ADENOSINE DEAMINASE DOMAIN-CONTAINING PROTEIN"/>
    <property type="match status" value="1"/>
</dbReference>
<dbReference type="InterPro" id="IPR032466">
    <property type="entry name" value="Metal_Hydrolase"/>
</dbReference>
<dbReference type="Proteomes" id="UP001303473">
    <property type="component" value="Unassembled WGS sequence"/>
</dbReference>
<gene>
    <name evidence="5" type="ORF">QBC46DRAFT_430761</name>
</gene>
<keyword evidence="2" id="KW-0479">Metal-binding</keyword>
<comment type="cofactor">
    <cofactor evidence="1">
        <name>Zn(2+)</name>
        <dbReference type="ChEBI" id="CHEBI:29105"/>
    </cofactor>
</comment>
<proteinExistence type="predicted"/>
<accession>A0AAN6MUQ0</accession>